<proteinExistence type="predicted"/>
<dbReference type="Pfam" id="PF00730">
    <property type="entry name" value="HhH-GPD"/>
    <property type="match status" value="1"/>
</dbReference>
<evidence type="ECO:0000256" key="3">
    <source>
        <dbReference type="ARBA" id="ARBA00022763"/>
    </source>
</evidence>
<dbReference type="InterPro" id="IPR003265">
    <property type="entry name" value="HhH-GPD_domain"/>
</dbReference>
<name>A0ABQ6G0U1_9CHLR</name>
<dbReference type="PANTHER" id="PTHR43003">
    <property type="entry name" value="DNA-3-METHYLADENINE GLYCOSYLASE"/>
    <property type="match status" value="1"/>
</dbReference>
<dbReference type="EC" id="3.2.2.21" evidence="2"/>
<evidence type="ECO:0000313" key="6">
    <source>
        <dbReference type="EMBL" id="GLV58730.1"/>
    </source>
</evidence>
<evidence type="ECO:0000313" key="7">
    <source>
        <dbReference type="Proteomes" id="UP001344906"/>
    </source>
</evidence>
<keyword evidence="4" id="KW-0234">DNA repair</keyword>
<dbReference type="Gene3D" id="1.10.1670.40">
    <property type="match status" value="1"/>
</dbReference>
<evidence type="ECO:0000256" key="1">
    <source>
        <dbReference type="ARBA" id="ARBA00000086"/>
    </source>
</evidence>
<dbReference type="Gene3D" id="1.10.340.30">
    <property type="entry name" value="Hypothetical protein, domain 2"/>
    <property type="match status" value="1"/>
</dbReference>
<dbReference type="InterPro" id="IPR011257">
    <property type="entry name" value="DNA_glycosylase"/>
</dbReference>
<reference evidence="6 7" key="1">
    <citation type="submission" date="2023-02" db="EMBL/GenBank/DDBJ databases">
        <title>Dictyobacter halimunensis sp. nov., a new member of the class Ktedonobacteria from forest soil in a geothermal area.</title>
        <authorList>
            <person name="Rachmania M.K."/>
            <person name="Ningsih F."/>
            <person name="Sakai Y."/>
            <person name="Yabe S."/>
            <person name="Yokota A."/>
            <person name="Sjamsuridzal W."/>
        </authorList>
    </citation>
    <scope>NUCLEOTIDE SEQUENCE [LARGE SCALE GENOMIC DNA]</scope>
    <source>
        <strain evidence="6 7">S3.2.2.5</strain>
    </source>
</reference>
<sequence>MQTSSYTDSIAAATAYLSGIDPIMKDVIERVGPCTLQPDPDIFNALVDAIVSQQISVKAADAIMARVCAAMPDGKVTPENLLSFDFERLRTLGLSTPKARYILNLVEHVTSGQLQLEKLFELEDEEIINQLTAVKGIGRWTAEMCLIFVLMRPDVLPVDDLGFLEGIRFAYQLVERPTKKEALERGELWRPYRTFATWYMWGIRRIAVKNERPRTRIVSL</sequence>
<evidence type="ECO:0000256" key="2">
    <source>
        <dbReference type="ARBA" id="ARBA00012000"/>
    </source>
</evidence>
<comment type="catalytic activity">
    <reaction evidence="1">
        <text>Hydrolysis of alkylated DNA, releasing 3-methyladenine, 3-methylguanine, 7-methylguanine and 7-methyladenine.</text>
        <dbReference type="EC" id="3.2.2.21"/>
    </reaction>
</comment>
<dbReference type="SMART" id="SM00478">
    <property type="entry name" value="ENDO3c"/>
    <property type="match status" value="1"/>
</dbReference>
<feature type="domain" description="HhH-GPD" evidence="5">
    <location>
        <begin position="51"/>
        <end position="205"/>
    </location>
</feature>
<evidence type="ECO:0000256" key="4">
    <source>
        <dbReference type="ARBA" id="ARBA00023204"/>
    </source>
</evidence>
<organism evidence="6 7">
    <name type="scientific">Dictyobacter halimunensis</name>
    <dbReference type="NCBI Taxonomy" id="3026934"/>
    <lineage>
        <taxon>Bacteria</taxon>
        <taxon>Bacillati</taxon>
        <taxon>Chloroflexota</taxon>
        <taxon>Ktedonobacteria</taxon>
        <taxon>Ktedonobacterales</taxon>
        <taxon>Dictyobacteraceae</taxon>
        <taxon>Dictyobacter</taxon>
    </lineage>
</organism>
<comment type="caution">
    <text evidence="6">The sequence shown here is derived from an EMBL/GenBank/DDBJ whole genome shotgun (WGS) entry which is preliminary data.</text>
</comment>
<dbReference type="InterPro" id="IPR051912">
    <property type="entry name" value="Alkylbase_DNA_Glycosylase/TA"/>
</dbReference>
<dbReference type="EMBL" id="BSRI01000002">
    <property type="protein sequence ID" value="GLV58730.1"/>
    <property type="molecule type" value="Genomic_DNA"/>
</dbReference>
<evidence type="ECO:0000259" key="5">
    <source>
        <dbReference type="SMART" id="SM00478"/>
    </source>
</evidence>
<protein>
    <recommendedName>
        <fullName evidence="2">DNA-3-methyladenine glycosylase II</fullName>
        <ecNumber evidence="2">3.2.2.21</ecNumber>
    </recommendedName>
</protein>
<keyword evidence="7" id="KW-1185">Reference proteome</keyword>
<dbReference type="RefSeq" id="WP_338255057.1">
    <property type="nucleotide sequence ID" value="NZ_BSRI01000002.1"/>
</dbReference>
<accession>A0ABQ6G0U1</accession>
<gene>
    <name evidence="6" type="ORF">KDH_55600</name>
</gene>
<keyword evidence="3" id="KW-0227">DNA damage</keyword>
<dbReference type="PANTHER" id="PTHR43003:SF5">
    <property type="entry name" value="DNA-3-METHYLADENINE GLYCOSYLASE"/>
    <property type="match status" value="1"/>
</dbReference>
<dbReference type="Proteomes" id="UP001344906">
    <property type="component" value="Unassembled WGS sequence"/>
</dbReference>
<dbReference type="CDD" id="cd00056">
    <property type="entry name" value="ENDO3c"/>
    <property type="match status" value="1"/>
</dbReference>
<dbReference type="SUPFAM" id="SSF48150">
    <property type="entry name" value="DNA-glycosylase"/>
    <property type="match status" value="1"/>
</dbReference>